<dbReference type="Pfam" id="PF00452">
    <property type="entry name" value="Bcl-2"/>
    <property type="match status" value="1"/>
</dbReference>
<dbReference type="EMBL" id="JAINUF010000003">
    <property type="protein sequence ID" value="KAJ8370270.1"/>
    <property type="molecule type" value="Genomic_DNA"/>
</dbReference>
<protein>
    <recommendedName>
        <fullName evidence="4">Bcl-2 Bcl-2 homology region 1-3 domain-containing protein</fullName>
    </recommendedName>
</protein>
<dbReference type="PANTHER" id="PTHR36466">
    <property type="entry name" value="BCL-2-LIKE PROTEIN 15"/>
    <property type="match status" value="1"/>
</dbReference>
<evidence type="ECO:0000313" key="6">
    <source>
        <dbReference type="Proteomes" id="UP001152622"/>
    </source>
</evidence>
<proteinExistence type="inferred from homology"/>
<evidence type="ECO:0000256" key="1">
    <source>
        <dbReference type="ARBA" id="ARBA00009458"/>
    </source>
</evidence>
<gene>
    <name evidence="5" type="ORF">SKAU_G00102980</name>
</gene>
<feature type="region of interest" description="Disordered" evidence="3">
    <location>
        <begin position="21"/>
        <end position="43"/>
    </location>
</feature>
<evidence type="ECO:0000256" key="3">
    <source>
        <dbReference type="SAM" id="MobiDB-lite"/>
    </source>
</evidence>
<dbReference type="Proteomes" id="UP001152622">
    <property type="component" value="Chromosome 3"/>
</dbReference>
<dbReference type="SUPFAM" id="SSF56854">
    <property type="entry name" value="Bcl-2 inhibitors of programmed cell death"/>
    <property type="match status" value="1"/>
</dbReference>
<dbReference type="InterPro" id="IPR033543">
    <property type="entry name" value="BCL2L15"/>
</dbReference>
<dbReference type="Gene3D" id="1.10.437.10">
    <property type="entry name" value="Blc2-like"/>
    <property type="match status" value="1"/>
</dbReference>
<dbReference type="GO" id="GO:0042981">
    <property type="term" value="P:regulation of apoptotic process"/>
    <property type="evidence" value="ECO:0007669"/>
    <property type="project" value="InterPro"/>
</dbReference>
<keyword evidence="2" id="KW-0053">Apoptosis</keyword>
<dbReference type="OrthoDB" id="9950208at2759"/>
<keyword evidence="6" id="KW-1185">Reference proteome</keyword>
<sequence>MAPRDIQQQTYDIIHCLFDPSPESSDFKTSKDIQSDGEDDGDDSFDAVIIADKLRELGDALDDQVVSQFKNALATASLKQVETAFSKTVDMMCKTWVSERGEVVTEKHLLRASVTLGLYVKRNCPQMISAIQGVMATFLNTHVTPWVSQQGGWDRVASE</sequence>
<dbReference type="InterPro" id="IPR002475">
    <property type="entry name" value="Bcl2-like"/>
</dbReference>
<feature type="compositionally biased region" description="Basic and acidic residues" evidence="3">
    <location>
        <begin position="25"/>
        <end position="34"/>
    </location>
</feature>
<comment type="similarity">
    <text evidence="1">Belongs to the Bcl-2 family.</text>
</comment>
<dbReference type="InterPro" id="IPR046371">
    <property type="entry name" value="Bcl-2_BH1-3"/>
</dbReference>
<dbReference type="PROSITE" id="PS50062">
    <property type="entry name" value="BCL2_FAMILY"/>
    <property type="match status" value="1"/>
</dbReference>
<reference evidence="5" key="1">
    <citation type="journal article" date="2023" name="Science">
        <title>Genome structures resolve the early diversification of teleost fishes.</title>
        <authorList>
            <person name="Parey E."/>
            <person name="Louis A."/>
            <person name="Montfort J."/>
            <person name="Bouchez O."/>
            <person name="Roques C."/>
            <person name="Iampietro C."/>
            <person name="Lluch J."/>
            <person name="Castinel A."/>
            <person name="Donnadieu C."/>
            <person name="Desvignes T."/>
            <person name="Floi Bucao C."/>
            <person name="Jouanno E."/>
            <person name="Wen M."/>
            <person name="Mejri S."/>
            <person name="Dirks R."/>
            <person name="Jansen H."/>
            <person name="Henkel C."/>
            <person name="Chen W.J."/>
            <person name="Zahm M."/>
            <person name="Cabau C."/>
            <person name="Klopp C."/>
            <person name="Thompson A.W."/>
            <person name="Robinson-Rechavi M."/>
            <person name="Braasch I."/>
            <person name="Lecointre G."/>
            <person name="Bobe J."/>
            <person name="Postlethwait J.H."/>
            <person name="Berthelot C."/>
            <person name="Roest Crollius H."/>
            <person name="Guiguen Y."/>
        </authorList>
    </citation>
    <scope>NUCLEOTIDE SEQUENCE</scope>
    <source>
        <strain evidence="5">WJC10195</strain>
    </source>
</reference>
<comment type="caution">
    <text evidence="5">The sequence shown here is derived from an EMBL/GenBank/DDBJ whole genome shotgun (WGS) entry which is preliminary data.</text>
</comment>
<dbReference type="InterPro" id="IPR036834">
    <property type="entry name" value="Bcl-2-like_sf"/>
</dbReference>
<name>A0A9Q1FZU5_SYNKA</name>
<evidence type="ECO:0000256" key="2">
    <source>
        <dbReference type="ARBA" id="ARBA00022703"/>
    </source>
</evidence>
<dbReference type="AlphaFoldDB" id="A0A9Q1FZU5"/>
<dbReference type="GO" id="GO:0006915">
    <property type="term" value="P:apoptotic process"/>
    <property type="evidence" value="ECO:0007669"/>
    <property type="project" value="UniProtKB-KW"/>
</dbReference>
<dbReference type="PANTHER" id="PTHR36466:SF1">
    <property type="entry name" value="BCL-2-LIKE PROTEIN 15"/>
    <property type="match status" value="1"/>
</dbReference>
<accession>A0A9Q1FZU5</accession>
<organism evidence="5 6">
    <name type="scientific">Synaphobranchus kaupii</name>
    <name type="common">Kaup's arrowtooth eel</name>
    <dbReference type="NCBI Taxonomy" id="118154"/>
    <lineage>
        <taxon>Eukaryota</taxon>
        <taxon>Metazoa</taxon>
        <taxon>Chordata</taxon>
        <taxon>Craniata</taxon>
        <taxon>Vertebrata</taxon>
        <taxon>Euteleostomi</taxon>
        <taxon>Actinopterygii</taxon>
        <taxon>Neopterygii</taxon>
        <taxon>Teleostei</taxon>
        <taxon>Anguilliformes</taxon>
        <taxon>Synaphobranchidae</taxon>
        <taxon>Synaphobranchus</taxon>
    </lineage>
</organism>
<feature type="domain" description="Bcl-2 Bcl-2 homology region 1-3" evidence="4">
    <location>
        <begin position="54"/>
        <end position="153"/>
    </location>
</feature>
<evidence type="ECO:0000259" key="4">
    <source>
        <dbReference type="Pfam" id="PF00452"/>
    </source>
</evidence>
<evidence type="ECO:0000313" key="5">
    <source>
        <dbReference type="EMBL" id="KAJ8370270.1"/>
    </source>
</evidence>